<dbReference type="EMBL" id="WWCN01000006">
    <property type="protein sequence ID" value="MYM23206.1"/>
    <property type="molecule type" value="Genomic_DNA"/>
</dbReference>
<evidence type="ECO:0000313" key="5">
    <source>
        <dbReference type="Proteomes" id="UP000479335"/>
    </source>
</evidence>
<gene>
    <name evidence="4" type="ORF">GTP46_11170</name>
</gene>
<dbReference type="PANTHER" id="PTHR35936">
    <property type="entry name" value="MEMBRANE-BOUND LYTIC MUREIN TRANSGLYCOSYLASE F"/>
    <property type="match status" value="1"/>
</dbReference>
<dbReference type="RefSeq" id="WP_161006700.1">
    <property type="nucleotide sequence ID" value="NZ_WWCN01000006.1"/>
</dbReference>
<dbReference type="SUPFAM" id="SSF53850">
    <property type="entry name" value="Periplasmic binding protein-like II"/>
    <property type="match status" value="1"/>
</dbReference>
<dbReference type="AlphaFoldDB" id="A0A6L8K755"/>
<keyword evidence="5" id="KW-1185">Reference proteome</keyword>
<sequence length="254" mass="29049">MKKWLFLLLLLSIFGSPRAEGEQKALVLLTYEYPPLMEQDSELSGHSGYAIEIVEEAFRRIKVPISVQFYPLARALAMLSAQKADGLFTLKKNKEREVKFLFSSQEILTQDYVIFVRNDFDFRFTGDIRELAGLSIGILNKAYYGPELEQALENRMFKRVEIANSHEKNFIKLLGNRMDAVICSRVVGMAILKKLNASHLARITGPAVHKAPSYVMFNQQTVSHELVQKFDSALISMHQDGTFAKIERKYLHSR</sequence>
<evidence type="ECO:0000256" key="2">
    <source>
        <dbReference type="SAM" id="SignalP"/>
    </source>
</evidence>
<evidence type="ECO:0000259" key="3">
    <source>
        <dbReference type="Pfam" id="PF00497"/>
    </source>
</evidence>
<evidence type="ECO:0000313" key="4">
    <source>
        <dbReference type="EMBL" id="MYM23206.1"/>
    </source>
</evidence>
<keyword evidence="1 2" id="KW-0732">Signal</keyword>
<reference evidence="4 5" key="1">
    <citation type="submission" date="2019-12" db="EMBL/GenBank/DDBJ databases">
        <title>Novel species isolated from a subtropical stream in China.</title>
        <authorList>
            <person name="Lu H."/>
        </authorList>
    </citation>
    <scope>NUCLEOTIDE SEQUENCE [LARGE SCALE GENOMIC DNA]</scope>
    <source>
        <strain evidence="4 5">FT135W</strain>
    </source>
</reference>
<feature type="domain" description="Solute-binding protein family 3/N-terminal" evidence="3">
    <location>
        <begin position="30"/>
        <end position="252"/>
    </location>
</feature>
<dbReference type="Pfam" id="PF00497">
    <property type="entry name" value="SBP_bac_3"/>
    <property type="match status" value="1"/>
</dbReference>
<evidence type="ECO:0000256" key="1">
    <source>
        <dbReference type="ARBA" id="ARBA00022729"/>
    </source>
</evidence>
<feature type="signal peptide" evidence="2">
    <location>
        <begin position="1"/>
        <end position="19"/>
    </location>
</feature>
<dbReference type="InterPro" id="IPR001638">
    <property type="entry name" value="Solute-binding_3/MltF_N"/>
</dbReference>
<comment type="caution">
    <text evidence="4">The sequence shown here is derived from an EMBL/GenBank/DDBJ whole genome shotgun (WGS) entry which is preliminary data.</text>
</comment>
<dbReference type="PANTHER" id="PTHR35936:SF25">
    <property type="entry name" value="ABC TRANSPORTER SUBSTRATE-BINDING PROTEIN"/>
    <property type="match status" value="1"/>
</dbReference>
<name>A0A6L8K755_9BURK</name>
<feature type="chain" id="PRO_5026987194" evidence="2">
    <location>
        <begin position="20"/>
        <end position="254"/>
    </location>
</feature>
<accession>A0A6L8K755</accession>
<dbReference type="Gene3D" id="3.40.190.10">
    <property type="entry name" value="Periplasmic binding protein-like II"/>
    <property type="match status" value="2"/>
</dbReference>
<proteinExistence type="predicted"/>
<dbReference type="Proteomes" id="UP000479335">
    <property type="component" value="Unassembled WGS sequence"/>
</dbReference>
<organism evidence="4 5">
    <name type="scientific">Duganella flavida</name>
    <dbReference type="NCBI Taxonomy" id="2692175"/>
    <lineage>
        <taxon>Bacteria</taxon>
        <taxon>Pseudomonadati</taxon>
        <taxon>Pseudomonadota</taxon>
        <taxon>Betaproteobacteria</taxon>
        <taxon>Burkholderiales</taxon>
        <taxon>Oxalobacteraceae</taxon>
        <taxon>Telluria group</taxon>
        <taxon>Duganella</taxon>
    </lineage>
</organism>
<protein>
    <submittedName>
        <fullName evidence="4">Transporter substrate-binding domain-containing protein</fullName>
    </submittedName>
</protein>